<evidence type="ECO:0000256" key="3">
    <source>
        <dbReference type="ARBA" id="ARBA00022777"/>
    </source>
</evidence>
<dbReference type="GO" id="GO:0005524">
    <property type="term" value="F:ATP binding"/>
    <property type="evidence" value="ECO:0007669"/>
    <property type="project" value="UniProtKB-UniRule"/>
</dbReference>
<dbReference type="STRING" id="313628.LNTAR_19772"/>
<dbReference type="PROSITE" id="PS00108">
    <property type="entry name" value="PROTEIN_KINASE_ST"/>
    <property type="match status" value="1"/>
</dbReference>
<protein>
    <submittedName>
        <fullName evidence="7">Serine/threonine protein kinase, Pkn2 family protein</fullName>
    </submittedName>
</protein>
<dbReference type="InterPro" id="IPR011009">
    <property type="entry name" value="Kinase-like_dom_sf"/>
</dbReference>
<dbReference type="Pfam" id="PF00069">
    <property type="entry name" value="Pkinase"/>
    <property type="match status" value="1"/>
</dbReference>
<keyword evidence="7" id="KW-0723">Serine/threonine-protein kinase</keyword>
<evidence type="ECO:0000259" key="6">
    <source>
        <dbReference type="PROSITE" id="PS50011"/>
    </source>
</evidence>
<evidence type="ECO:0000256" key="2">
    <source>
        <dbReference type="ARBA" id="ARBA00022741"/>
    </source>
</evidence>
<evidence type="ECO:0000256" key="4">
    <source>
        <dbReference type="ARBA" id="ARBA00022840"/>
    </source>
</evidence>
<feature type="domain" description="Protein kinase" evidence="6">
    <location>
        <begin position="49"/>
        <end position="304"/>
    </location>
</feature>
<keyword evidence="4 5" id="KW-0067">ATP-binding</keyword>
<keyword evidence="2 5" id="KW-0547">Nucleotide-binding</keyword>
<dbReference type="Proteomes" id="UP000004947">
    <property type="component" value="Unassembled WGS sequence"/>
</dbReference>
<dbReference type="Gene3D" id="1.10.510.10">
    <property type="entry name" value="Transferase(Phosphotransferase) domain 1"/>
    <property type="match status" value="1"/>
</dbReference>
<dbReference type="eggNOG" id="COG0515">
    <property type="taxonomic scope" value="Bacteria"/>
</dbReference>
<dbReference type="SUPFAM" id="SSF56112">
    <property type="entry name" value="Protein kinase-like (PK-like)"/>
    <property type="match status" value="1"/>
</dbReference>
<feature type="binding site" evidence="5">
    <location>
        <position position="78"/>
    </location>
    <ligand>
        <name>ATP</name>
        <dbReference type="ChEBI" id="CHEBI:30616"/>
    </ligand>
</feature>
<dbReference type="InterPro" id="IPR017441">
    <property type="entry name" value="Protein_kinase_ATP_BS"/>
</dbReference>
<dbReference type="SMART" id="SM00220">
    <property type="entry name" value="S_TKc"/>
    <property type="match status" value="1"/>
</dbReference>
<keyword evidence="8" id="KW-1185">Reference proteome</keyword>
<name>A6DPP9_9BACT</name>
<keyword evidence="1" id="KW-0808">Transferase</keyword>
<reference evidence="7 8" key="1">
    <citation type="journal article" date="2010" name="J. Bacteriol.">
        <title>Genome sequence of Lentisphaera araneosa HTCC2155T, the type species of the order Lentisphaerales in the phylum Lentisphaerae.</title>
        <authorList>
            <person name="Thrash J.C."/>
            <person name="Cho J.C."/>
            <person name="Vergin K.L."/>
            <person name="Morris R.M."/>
            <person name="Giovannoni S.J."/>
        </authorList>
    </citation>
    <scope>NUCLEOTIDE SEQUENCE [LARGE SCALE GENOMIC DNA]</scope>
    <source>
        <strain evidence="7 8">HTCC2155</strain>
    </source>
</reference>
<gene>
    <name evidence="7" type="ORF">LNTAR_19772</name>
</gene>
<dbReference type="CDD" id="cd14014">
    <property type="entry name" value="STKc_PknB_like"/>
    <property type="match status" value="1"/>
</dbReference>
<dbReference type="EMBL" id="ABCK01000017">
    <property type="protein sequence ID" value="EDM26344.1"/>
    <property type="molecule type" value="Genomic_DNA"/>
</dbReference>
<evidence type="ECO:0000313" key="8">
    <source>
        <dbReference type="Proteomes" id="UP000004947"/>
    </source>
</evidence>
<keyword evidence="3 7" id="KW-0418">Kinase</keyword>
<evidence type="ECO:0000256" key="5">
    <source>
        <dbReference type="PROSITE-ProRule" id="PRU10141"/>
    </source>
</evidence>
<dbReference type="PROSITE" id="PS00107">
    <property type="entry name" value="PROTEIN_KINASE_ATP"/>
    <property type="match status" value="1"/>
</dbReference>
<dbReference type="PANTHER" id="PTHR43289">
    <property type="entry name" value="MITOGEN-ACTIVATED PROTEIN KINASE KINASE KINASE 20-RELATED"/>
    <property type="match status" value="1"/>
</dbReference>
<accession>A6DPP9</accession>
<dbReference type="InterPro" id="IPR008271">
    <property type="entry name" value="Ser/Thr_kinase_AS"/>
</dbReference>
<dbReference type="InterPro" id="IPR000719">
    <property type="entry name" value="Prot_kinase_dom"/>
</dbReference>
<dbReference type="OrthoDB" id="9788659at2"/>
<dbReference type="PROSITE" id="PS50011">
    <property type="entry name" value="PROTEIN_KINASE_DOM"/>
    <property type="match status" value="1"/>
</dbReference>
<evidence type="ECO:0000313" key="7">
    <source>
        <dbReference type="EMBL" id="EDM26344.1"/>
    </source>
</evidence>
<proteinExistence type="predicted"/>
<organism evidence="7 8">
    <name type="scientific">Lentisphaera araneosa HTCC2155</name>
    <dbReference type="NCBI Taxonomy" id="313628"/>
    <lineage>
        <taxon>Bacteria</taxon>
        <taxon>Pseudomonadati</taxon>
        <taxon>Lentisphaerota</taxon>
        <taxon>Lentisphaeria</taxon>
        <taxon>Lentisphaerales</taxon>
        <taxon>Lentisphaeraceae</taxon>
        <taxon>Lentisphaera</taxon>
    </lineage>
</organism>
<sequence length="776" mass="87530">MKFQCVLCKSTYQAESLELGTSKNCPTCSKKIVVPRKIYDPGRVIGNDFVIEKVVGIGGMGTVFLARQISLDRPIALKVLLRRYSADSKFRQEFLREAQSVASMIHGNLVQVFAFGVDESDLYLAMEYVEGDTLGDRIEKNGKIDVIDALGVVQQVTEGLHYAWEKDSLIHRDIKPDNIMITADGWVKLTDMGLARQQRDLQDVKEVSGTPAYMNPEQFLKDPMDCRADIYSLGVVLYHSITGALPFDSENVSELARQHLQDPVIFNNRRVDLPIDVRKLITKMMEKSPEKRFLDHEALLKELIKVRKALSKDPSLVPGIHTISFSRKDIGELKIGSKKKKEANSLESLPRKKVRSLSASDDYQDAEALLMSDGHTSTSNIFWTNLVAITAVAAALVVSVFSSPSKKVYEVEAESLLQRIMQGELQLERSKVELGKVLQELPEEGNVREMTLRAKVLTVLNSVELKEKQALQLQLEKNSEKLTSVVREKALLINTMKQKKKEEGQQESLFARTLEELTQSEEAIAKTGLEAQQKNEVPQLIFNDAFMLDKLWLDAKTKILMTSFKEVYLWKPSNALEVIAGQKSELYGSYLAEVNDLEKLIGIAQEFQLKFIKGLGTLEGESLLLPGGELSDISLTVYSVDEEEIEIKDSYGKTYKVPQLPMVQQKYIYDEMYPGNTDNELYATYALCALKFTEAVENGVDTDMSEVVFDHYVHNRFTLINNYLKSNLQSRARESGLKLLQGAKLFPSKINMIQQKLDRTLGEGWNYESRATENGL</sequence>
<dbReference type="RefSeq" id="WP_007279830.1">
    <property type="nucleotide sequence ID" value="NZ_ABCK01000017.1"/>
</dbReference>
<dbReference type="AlphaFoldDB" id="A6DPP9"/>
<dbReference type="GO" id="GO:0004674">
    <property type="term" value="F:protein serine/threonine kinase activity"/>
    <property type="evidence" value="ECO:0007669"/>
    <property type="project" value="UniProtKB-KW"/>
</dbReference>
<evidence type="ECO:0000256" key="1">
    <source>
        <dbReference type="ARBA" id="ARBA00022679"/>
    </source>
</evidence>
<dbReference type="PANTHER" id="PTHR43289:SF6">
    <property type="entry name" value="SERINE_THREONINE-PROTEIN KINASE NEKL-3"/>
    <property type="match status" value="1"/>
</dbReference>
<dbReference type="Gene3D" id="3.30.200.20">
    <property type="entry name" value="Phosphorylase Kinase, domain 1"/>
    <property type="match status" value="1"/>
</dbReference>
<comment type="caution">
    <text evidence="7">The sequence shown here is derived from an EMBL/GenBank/DDBJ whole genome shotgun (WGS) entry which is preliminary data.</text>
</comment>